<dbReference type="RefSeq" id="XP_003663462.1">
    <property type="nucleotide sequence ID" value="XM_003663414.1"/>
</dbReference>
<dbReference type="eggNOG" id="ENOG502REH9">
    <property type="taxonomic scope" value="Eukaryota"/>
</dbReference>
<gene>
    <name evidence="2" type="ORF">MYCTH_2305415</name>
</gene>
<dbReference type="GeneID" id="11509418"/>
<organism evidence="2 3">
    <name type="scientific">Thermothelomyces thermophilus (strain ATCC 42464 / BCRC 31852 / DSM 1799)</name>
    <name type="common">Sporotrichum thermophile</name>
    <dbReference type="NCBI Taxonomy" id="573729"/>
    <lineage>
        <taxon>Eukaryota</taxon>
        <taxon>Fungi</taxon>
        <taxon>Dikarya</taxon>
        <taxon>Ascomycota</taxon>
        <taxon>Pezizomycotina</taxon>
        <taxon>Sordariomycetes</taxon>
        <taxon>Sordariomycetidae</taxon>
        <taxon>Sordariales</taxon>
        <taxon>Chaetomiaceae</taxon>
        <taxon>Thermothelomyces</taxon>
    </lineage>
</organism>
<name>G2QCU6_THET4</name>
<accession>G2QCU6</accession>
<proteinExistence type="predicted"/>
<dbReference type="AlphaFoldDB" id="G2QCU6"/>
<dbReference type="Proteomes" id="UP000007322">
    <property type="component" value="Chromosome 3"/>
</dbReference>
<dbReference type="STRING" id="573729.G2QCU6"/>
<feature type="compositionally biased region" description="Polar residues" evidence="1">
    <location>
        <begin position="192"/>
        <end position="208"/>
    </location>
</feature>
<dbReference type="HOGENOM" id="CLU_814277_0_0_1"/>
<evidence type="ECO:0000313" key="3">
    <source>
        <dbReference type="Proteomes" id="UP000007322"/>
    </source>
</evidence>
<dbReference type="VEuPathDB" id="FungiDB:MYCTH_2305415"/>
<evidence type="ECO:0000313" key="2">
    <source>
        <dbReference type="EMBL" id="AEO58217.1"/>
    </source>
</evidence>
<dbReference type="OrthoDB" id="4587597at2759"/>
<reference evidence="2 3" key="1">
    <citation type="journal article" date="2011" name="Nat. Biotechnol.">
        <title>Comparative genomic analysis of the thermophilic biomass-degrading fungi Myceliophthora thermophila and Thielavia terrestris.</title>
        <authorList>
            <person name="Berka R.M."/>
            <person name="Grigoriev I.V."/>
            <person name="Otillar R."/>
            <person name="Salamov A."/>
            <person name="Grimwood J."/>
            <person name="Reid I."/>
            <person name="Ishmael N."/>
            <person name="John T."/>
            <person name="Darmond C."/>
            <person name="Moisan M.-C."/>
            <person name="Henrissat B."/>
            <person name="Coutinho P.M."/>
            <person name="Lombard V."/>
            <person name="Natvig D.O."/>
            <person name="Lindquist E."/>
            <person name="Schmutz J."/>
            <person name="Lucas S."/>
            <person name="Harris P."/>
            <person name="Powlowski J."/>
            <person name="Bellemare A."/>
            <person name="Taylor D."/>
            <person name="Butler G."/>
            <person name="de Vries R.P."/>
            <person name="Allijn I.E."/>
            <person name="van den Brink J."/>
            <person name="Ushinsky S."/>
            <person name="Storms R."/>
            <person name="Powell A.J."/>
            <person name="Paulsen I.T."/>
            <person name="Elbourne L.D.H."/>
            <person name="Baker S.E."/>
            <person name="Magnuson J."/>
            <person name="LaBoissiere S."/>
            <person name="Clutterbuck A.J."/>
            <person name="Martinez D."/>
            <person name="Wogulis M."/>
            <person name="de Leon A.L."/>
            <person name="Rey M.W."/>
            <person name="Tsang A."/>
        </authorList>
    </citation>
    <scope>NUCLEOTIDE SEQUENCE [LARGE SCALE GENOMIC DNA]</scope>
    <source>
        <strain evidence="3">ATCC 42464 / BCRC 31852 / DSM 1799</strain>
    </source>
</reference>
<evidence type="ECO:0000256" key="1">
    <source>
        <dbReference type="SAM" id="MobiDB-lite"/>
    </source>
</evidence>
<sequence length="341" mass="37791">MVVTKTKNPISPVQWWKRAKDLNLDPTSLNVTTYEAHSASKFNETDFIHLKAVWENRIVTEFHISEYVREEYVRRAEELVGLRASPSSEQGQPVCLLRQNLRAFIDASAAPFRLNDPVNSRLGPFLIVKWYLERTKAVNNQGLDLGGDVPKLLRTSERLREKRRAAEAARKAEEASLSQKMGAILLEEQNAREPTTSAKRPQTPSTQVIDGSDAAVAATKELDVISPESMQFDKSRSEDEEIVNSALVTLLITTTLCSGIGIGGRQGLEWLPKRECFRLGPLNHPVCEARTDGLLRDNGSWSGGEAHPCHLGSEAIQAPHGLGKDQVARSLPNGRVDLDQP</sequence>
<feature type="region of interest" description="Disordered" evidence="1">
    <location>
        <begin position="189"/>
        <end position="208"/>
    </location>
</feature>
<dbReference type="KEGG" id="mtm:MYCTH_2305415"/>
<dbReference type="InParanoid" id="G2QCU6"/>
<dbReference type="EMBL" id="CP003004">
    <property type="protein sequence ID" value="AEO58217.1"/>
    <property type="molecule type" value="Genomic_DNA"/>
</dbReference>
<protein>
    <submittedName>
        <fullName evidence="2">Uncharacterized protein</fullName>
    </submittedName>
</protein>
<keyword evidence="3" id="KW-1185">Reference proteome</keyword>